<comment type="similarity">
    <text evidence="1">Belongs to the RutC family.</text>
</comment>
<dbReference type="PANTHER" id="PTHR11803:SF39">
    <property type="entry name" value="2-IMINOBUTANOATE_2-IMINOPROPANOATE DEAMINASE"/>
    <property type="match status" value="1"/>
</dbReference>
<dbReference type="InterPro" id="IPR006175">
    <property type="entry name" value="YjgF/YER057c/UK114"/>
</dbReference>
<accession>A0AAD9K3K1</accession>
<dbReference type="NCBIfam" id="TIGR00004">
    <property type="entry name" value="Rid family detoxifying hydrolase"/>
    <property type="match status" value="1"/>
</dbReference>
<organism evidence="2 3">
    <name type="scientific">Paralvinella palmiformis</name>
    <dbReference type="NCBI Taxonomy" id="53620"/>
    <lineage>
        <taxon>Eukaryota</taxon>
        <taxon>Metazoa</taxon>
        <taxon>Spiralia</taxon>
        <taxon>Lophotrochozoa</taxon>
        <taxon>Annelida</taxon>
        <taxon>Polychaeta</taxon>
        <taxon>Sedentaria</taxon>
        <taxon>Canalipalpata</taxon>
        <taxon>Terebellida</taxon>
        <taxon>Terebelliformia</taxon>
        <taxon>Alvinellidae</taxon>
        <taxon>Paralvinella</taxon>
    </lineage>
</organism>
<dbReference type="GO" id="GO:0005829">
    <property type="term" value="C:cytosol"/>
    <property type="evidence" value="ECO:0007669"/>
    <property type="project" value="TreeGrafter"/>
</dbReference>
<sequence length="101" mass="10767">MAANIIRRIIKTSKAPAPVGPYNQAVIVDKTMYLSGQIGLDPATGSMVSGGVASEAEQVMKNMQAVLETADIGFSNVIKTTILLSDINDFTTVNSIYEKCE</sequence>
<dbReference type="InterPro" id="IPR035959">
    <property type="entry name" value="RutC-like_sf"/>
</dbReference>
<gene>
    <name evidence="2" type="ORF">LSH36_68g05072</name>
</gene>
<reference evidence="2" key="1">
    <citation type="journal article" date="2023" name="Mol. Biol. Evol.">
        <title>Third-Generation Sequencing Reveals the Adaptive Role of the Epigenome in Three Deep-Sea Polychaetes.</title>
        <authorList>
            <person name="Perez M."/>
            <person name="Aroh O."/>
            <person name="Sun Y."/>
            <person name="Lan Y."/>
            <person name="Juniper S.K."/>
            <person name="Young C.R."/>
            <person name="Angers B."/>
            <person name="Qian P.Y."/>
        </authorList>
    </citation>
    <scope>NUCLEOTIDE SEQUENCE</scope>
    <source>
        <strain evidence="2">P08H-3</strain>
    </source>
</reference>
<dbReference type="Pfam" id="PF01042">
    <property type="entry name" value="Ribonuc_L-PSP"/>
    <property type="match status" value="1"/>
</dbReference>
<dbReference type="PANTHER" id="PTHR11803">
    <property type="entry name" value="2-IMINOBUTANOATE/2-IMINOPROPANOATE DEAMINASE RIDA"/>
    <property type="match status" value="1"/>
</dbReference>
<name>A0AAD9K3K1_9ANNE</name>
<dbReference type="SUPFAM" id="SSF55298">
    <property type="entry name" value="YjgF-like"/>
    <property type="match status" value="1"/>
</dbReference>
<evidence type="ECO:0000313" key="3">
    <source>
        <dbReference type="Proteomes" id="UP001208570"/>
    </source>
</evidence>
<proteinExistence type="inferred from homology"/>
<keyword evidence="3" id="KW-1185">Reference proteome</keyword>
<dbReference type="Gene3D" id="3.30.1330.40">
    <property type="entry name" value="RutC-like"/>
    <property type="match status" value="1"/>
</dbReference>
<dbReference type="GO" id="GO:0019239">
    <property type="term" value="F:deaminase activity"/>
    <property type="evidence" value="ECO:0007669"/>
    <property type="project" value="TreeGrafter"/>
</dbReference>
<dbReference type="EMBL" id="JAODUP010000068">
    <property type="protein sequence ID" value="KAK2164129.1"/>
    <property type="molecule type" value="Genomic_DNA"/>
</dbReference>
<evidence type="ECO:0000313" key="2">
    <source>
        <dbReference type="EMBL" id="KAK2164129.1"/>
    </source>
</evidence>
<comment type="caution">
    <text evidence="2">The sequence shown here is derived from an EMBL/GenBank/DDBJ whole genome shotgun (WGS) entry which is preliminary data.</text>
</comment>
<dbReference type="GO" id="GO:0005739">
    <property type="term" value="C:mitochondrion"/>
    <property type="evidence" value="ECO:0007669"/>
    <property type="project" value="TreeGrafter"/>
</dbReference>
<dbReference type="InterPro" id="IPR006056">
    <property type="entry name" value="RidA"/>
</dbReference>
<dbReference type="AlphaFoldDB" id="A0AAD9K3K1"/>
<dbReference type="CDD" id="cd00448">
    <property type="entry name" value="YjgF_YER057c_UK114_family"/>
    <property type="match status" value="1"/>
</dbReference>
<dbReference type="Proteomes" id="UP001208570">
    <property type="component" value="Unassembled WGS sequence"/>
</dbReference>
<dbReference type="FunFam" id="3.30.1330.40:FF:000001">
    <property type="entry name" value="L-PSP family endoribonuclease"/>
    <property type="match status" value="1"/>
</dbReference>
<protein>
    <submittedName>
        <fullName evidence="2">Uncharacterized protein</fullName>
    </submittedName>
</protein>
<evidence type="ECO:0000256" key="1">
    <source>
        <dbReference type="ARBA" id="ARBA00010552"/>
    </source>
</evidence>